<dbReference type="GO" id="GO:0005829">
    <property type="term" value="C:cytosol"/>
    <property type="evidence" value="ECO:0007669"/>
    <property type="project" value="GOC"/>
</dbReference>
<evidence type="ECO:0000256" key="4">
    <source>
        <dbReference type="SAM" id="MobiDB-lite"/>
    </source>
</evidence>
<keyword evidence="6" id="KW-1185">Reference proteome</keyword>
<protein>
    <recommendedName>
        <fullName evidence="2">Vacuolar protein sorting-associated protein 51 homolog</fullName>
    </recommendedName>
</protein>
<comment type="caution">
    <text evidence="5">The sequence shown here is derived from an EMBL/GenBank/DDBJ whole genome shotgun (WGS) entry which is preliminary data.</text>
</comment>
<keyword evidence="2" id="KW-0333">Golgi apparatus</keyword>
<dbReference type="GeneID" id="75913368"/>
<feature type="coiled-coil region" evidence="3">
    <location>
        <begin position="112"/>
        <end position="139"/>
    </location>
</feature>
<dbReference type="Proteomes" id="UP001206595">
    <property type="component" value="Unassembled WGS sequence"/>
</dbReference>
<feature type="compositionally biased region" description="Polar residues" evidence="4">
    <location>
        <begin position="706"/>
        <end position="726"/>
    </location>
</feature>
<evidence type="ECO:0000313" key="6">
    <source>
        <dbReference type="Proteomes" id="UP001206595"/>
    </source>
</evidence>
<evidence type="ECO:0000313" key="5">
    <source>
        <dbReference type="EMBL" id="KAI8580882.1"/>
    </source>
</evidence>
<proteinExistence type="inferred from homology"/>
<dbReference type="PANTHER" id="PTHR15954">
    <property type="entry name" value="VACUOLAR PROTEIN SORTING-ASSOCIATED PROTEIN 51 HOMOLOG"/>
    <property type="match status" value="1"/>
</dbReference>
<keyword evidence="2" id="KW-0653">Protein transport</keyword>
<dbReference type="PANTHER" id="PTHR15954:SF4">
    <property type="entry name" value="VACUOLAR PROTEIN SORTING-ASSOCIATED PROTEIN 51 HOMOLOG"/>
    <property type="match status" value="1"/>
</dbReference>
<name>A0AAD5ECH6_UMBRA</name>
<dbReference type="GO" id="GO:0006869">
    <property type="term" value="P:lipid transport"/>
    <property type="evidence" value="ECO:0007669"/>
    <property type="project" value="UniProtKB-UniRule"/>
</dbReference>
<dbReference type="GO" id="GO:0015031">
    <property type="term" value="P:protein transport"/>
    <property type="evidence" value="ECO:0007669"/>
    <property type="project" value="UniProtKB-UniRule"/>
</dbReference>
<feature type="region of interest" description="Disordered" evidence="4">
    <location>
        <begin position="323"/>
        <end position="359"/>
    </location>
</feature>
<evidence type="ECO:0000256" key="1">
    <source>
        <dbReference type="ARBA" id="ARBA00006080"/>
    </source>
</evidence>
<dbReference type="InterPro" id="IPR014812">
    <property type="entry name" value="Vps51"/>
</dbReference>
<comment type="subunit">
    <text evidence="2">Component of the Golgi-associated retrograde protein (GARP) complex.</text>
</comment>
<gene>
    <name evidence="5" type="ORF">K450DRAFT_235028</name>
</gene>
<dbReference type="EMBL" id="MU620909">
    <property type="protein sequence ID" value="KAI8580882.1"/>
    <property type="molecule type" value="Genomic_DNA"/>
</dbReference>
<dbReference type="GO" id="GO:0048193">
    <property type="term" value="P:Golgi vesicle transport"/>
    <property type="evidence" value="ECO:0007669"/>
    <property type="project" value="TreeGrafter"/>
</dbReference>
<accession>A0AAD5ECH6</accession>
<feature type="region of interest" description="Disordered" evidence="4">
    <location>
        <begin position="697"/>
        <end position="726"/>
    </location>
</feature>
<comment type="function">
    <text evidence="2">Acts as component of the GARP complex that is involved in retrograde transport from early and late endosomes to the trans-Golgi network (TGN).</text>
</comment>
<evidence type="ECO:0000256" key="3">
    <source>
        <dbReference type="SAM" id="Coils"/>
    </source>
</evidence>
<dbReference type="AlphaFoldDB" id="A0AAD5ECH6"/>
<sequence length="873" mass="99239">MGISAWVSVREYLIRVDMGEQLPPRRKPRNDLLRNYYGIGGKASGKGNDTSDIDGPNFDSAKYQNKLLKESKLDLLISRDNELVTEIRELDGDMKTLVYENYSKFISATDTIRKMKSNVEDMETEMDRLRDHMSKVTAHSSTIDKELAPRRDKIRQLDGVHNLLKKLQFIFELPNRLQQCYNSGAYPQAVRYWARTTHLFDHYQQLTVFHNIENECKDIMKRVRQKLKDAMHASNASIQIITENTSMLIQLKEDPTSLSKEYIALQSAKLEDLKGKHLVTLQNERHNDDSMRSFNEEYLADLNIVVASYQRFFMSDGQPPEISALGMSTSNTSRRSLGSASQKGSISNQEAHSSAHLSESEREEANSLLILAFSPLLDEYLETVKYAIRIPSDPLGLPRPLPQIQILNDAYSAIVHDSSALCEVLLAEQRILDIVKDWESELLTSLMHDAAAGLEERFKVFSEKVVASQQTSANVDPGILTTFVIDTEEWLANFMGMDSLQLLAECLQSGASFVSGKPRKDMFLKQIQSGLLKHWRLVVDSIKDHMTNVESKSLVHQTVSLVASRLCLDFAEIWVIKTYAQFSKELYPVSRRSSNPYRQEDDRDLIVPLLEPDVQESTDLYREAGQLCLISYARTIGYMFTDKIEGFLRDKQWLMLKEKDWIPSSVSSVWTEIASELEIVERMVDIVYPIDSENADRSAESEYSVPRTNRLGSQSPSEIGLSPTNQRLGITSPSMTSLSSFTSAANNDSQATNAMPRTYGNDLLSNISKLFQERIEIYGHIDPSALDVCGALVKVILKAYNEILREVTLNKYAFWQLQVDVEYLRIVLWKFARNEKLLNSMLEEICASAYRRCTQPISLDSSISDQILGAYEQ</sequence>
<comment type="subcellular location">
    <subcellularLocation>
        <location evidence="2">Golgi apparatus</location>
        <location evidence="2">trans-Golgi network</location>
    </subcellularLocation>
</comment>
<reference evidence="5" key="2">
    <citation type="journal article" date="2022" name="Proc. Natl. Acad. Sci. U.S.A.">
        <title>Diploid-dominant life cycles characterize the early evolution of Fungi.</title>
        <authorList>
            <person name="Amses K.R."/>
            <person name="Simmons D.R."/>
            <person name="Longcore J.E."/>
            <person name="Mondo S.J."/>
            <person name="Seto K."/>
            <person name="Jeronimo G.H."/>
            <person name="Bonds A.E."/>
            <person name="Quandt C.A."/>
            <person name="Davis W.J."/>
            <person name="Chang Y."/>
            <person name="Federici B.A."/>
            <person name="Kuo A."/>
            <person name="LaButti K."/>
            <person name="Pangilinan J."/>
            <person name="Andreopoulos W."/>
            <person name="Tritt A."/>
            <person name="Riley R."/>
            <person name="Hundley H."/>
            <person name="Johnson J."/>
            <person name="Lipzen A."/>
            <person name="Barry K."/>
            <person name="Lang B.F."/>
            <person name="Cuomo C.A."/>
            <person name="Buchler N.E."/>
            <person name="Grigoriev I.V."/>
            <person name="Spatafora J.W."/>
            <person name="Stajich J.E."/>
            <person name="James T.Y."/>
        </authorList>
    </citation>
    <scope>NUCLEOTIDE SEQUENCE</scope>
    <source>
        <strain evidence="5">AG</strain>
    </source>
</reference>
<keyword evidence="3" id="KW-0175">Coiled coil</keyword>
<feature type="compositionally biased region" description="Polar residues" evidence="4">
    <location>
        <begin position="326"/>
        <end position="349"/>
    </location>
</feature>
<dbReference type="GO" id="GO:1990745">
    <property type="term" value="C:EARP complex"/>
    <property type="evidence" value="ECO:0007669"/>
    <property type="project" value="TreeGrafter"/>
</dbReference>
<keyword evidence="2" id="KW-0445">Lipid transport</keyword>
<dbReference type="GO" id="GO:0016020">
    <property type="term" value="C:membrane"/>
    <property type="evidence" value="ECO:0007669"/>
    <property type="project" value="TreeGrafter"/>
</dbReference>
<comment type="similarity">
    <text evidence="1 2">Belongs to the VPS51 family.</text>
</comment>
<dbReference type="RefSeq" id="XP_051445886.1">
    <property type="nucleotide sequence ID" value="XM_051588023.1"/>
</dbReference>
<dbReference type="GO" id="GO:0042147">
    <property type="term" value="P:retrograde transport, endosome to Golgi"/>
    <property type="evidence" value="ECO:0007669"/>
    <property type="project" value="UniProtKB-UniRule"/>
</dbReference>
<dbReference type="GO" id="GO:0000938">
    <property type="term" value="C:GARP complex"/>
    <property type="evidence" value="ECO:0007669"/>
    <property type="project" value="UniProtKB-UniRule"/>
</dbReference>
<dbReference type="GO" id="GO:0032456">
    <property type="term" value="P:endocytic recycling"/>
    <property type="evidence" value="ECO:0007669"/>
    <property type="project" value="TreeGrafter"/>
</dbReference>
<organism evidence="5 6">
    <name type="scientific">Umbelopsis ramanniana AG</name>
    <dbReference type="NCBI Taxonomy" id="1314678"/>
    <lineage>
        <taxon>Eukaryota</taxon>
        <taxon>Fungi</taxon>
        <taxon>Fungi incertae sedis</taxon>
        <taxon>Mucoromycota</taxon>
        <taxon>Mucoromycotina</taxon>
        <taxon>Umbelopsidomycetes</taxon>
        <taxon>Umbelopsidales</taxon>
        <taxon>Umbelopsidaceae</taxon>
        <taxon>Umbelopsis</taxon>
    </lineage>
</organism>
<reference evidence="5" key="1">
    <citation type="submission" date="2021-06" db="EMBL/GenBank/DDBJ databases">
        <authorList>
            <consortium name="DOE Joint Genome Institute"/>
            <person name="Mondo S.J."/>
            <person name="Amses K.R."/>
            <person name="Simmons D.R."/>
            <person name="Longcore J.E."/>
            <person name="Seto K."/>
            <person name="Alves G.H."/>
            <person name="Bonds A.E."/>
            <person name="Quandt C.A."/>
            <person name="Davis W.J."/>
            <person name="Chang Y."/>
            <person name="Letcher P.M."/>
            <person name="Powell M.J."/>
            <person name="Kuo A."/>
            <person name="Labutti K."/>
            <person name="Pangilinan J."/>
            <person name="Andreopoulos W."/>
            <person name="Tritt A."/>
            <person name="Riley R."/>
            <person name="Hundley H."/>
            <person name="Johnson J."/>
            <person name="Lipzen A."/>
            <person name="Barry K."/>
            <person name="Berbee M.L."/>
            <person name="Buchler N.E."/>
            <person name="Grigoriev I.V."/>
            <person name="Spatafora J.W."/>
            <person name="Stajich J.E."/>
            <person name="James T.Y."/>
        </authorList>
    </citation>
    <scope>NUCLEOTIDE SEQUENCE</scope>
    <source>
        <strain evidence="5">AG</strain>
    </source>
</reference>
<keyword evidence="2" id="KW-0813">Transport</keyword>
<dbReference type="Pfam" id="PF08700">
    <property type="entry name" value="VPS51_Exo84_N"/>
    <property type="match status" value="1"/>
</dbReference>
<evidence type="ECO:0000256" key="2">
    <source>
        <dbReference type="RuleBase" id="RU368010"/>
    </source>
</evidence>
<dbReference type="GO" id="GO:0007030">
    <property type="term" value="P:Golgi organization"/>
    <property type="evidence" value="ECO:0007669"/>
    <property type="project" value="UniProtKB-UniRule"/>
</dbReference>